<accession>L8J690</accession>
<dbReference type="PROSITE" id="PS50883">
    <property type="entry name" value="EAL"/>
    <property type="match status" value="1"/>
</dbReference>
<keyword evidence="7 10" id="KW-1133">Transmembrane helix</keyword>
<name>L8J690_9GAMM</name>
<dbReference type="InterPro" id="IPR001633">
    <property type="entry name" value="EAL_dom"/>
</dbReference>
<organism evidence="12 13">
    <name type="scientific">Photobacterium marinum</name>
    <dbReference type="NCBI Taxonomy" id="1056511"/>
    <lineage>
        <taxon>Bacteria</taxon>
        <taxon>Pseudomonadati</taxon>
        <taxon>Pseudomonadota</taxon>
        <taxon>Gammaproteobacteria</taxon>
        <taxon>Vibrionales</taxon>
        <taxon>Vibrionaceae</taxon>
        <taxon>Photobacterium</taxon>
    </lineage>
</organism>
<evidence type="ECO:0000256" key="4">
    <source>
        <dbReference type="ARBA" id="ARBA00022636"/>
    </source>
</evidence>
<evidence type="ECO:0000313" key="12">
    <source>
        <dbReference type="EMBL" id="ELR64261.1"/>
    </source>
</evidence>
<dbReference type="EMBL" id="AMZO01000030">
    <property type="protein sequence ID" value="ELR64261.1"/>
    <property type="molecule type" value="Genomic_DNA"/>
</dbReference>
<protein>
    <recommendedName>
        <fullName evidence="2">cyclic-guanylate-specific phosphodiesterase</fullName>
        <ecNumber evidence="2">3.1.4.52</ecNumber>
    </recommendedName>
</protein>
<evidence type="ECO:0000256" key="9">
    <source>
        <dbReference type="ARBA" id="ARBA00034290"/>
    </source>
</evidence>
<dbReference type="InterPro" id="IPR035919">
    <property type="entry name" value="EAL_sf"/>
</dbReference>
<comment type="catalytic activity">
    <reaction evidence="9">
        <text>3',3'-c-di-GMP + H2O = 5'-phosphoguanylyl(3'-&gt;5')guanosine + H(+)</text>
        <dbReference type="Rhea" id="RHEA:24902"/>
        <dbReference type="ChEBI" id="CHEBI:15377"/>
        <dbReference type="ChEBI" id="CHEBI:15378"/>
        <dbReference type="ChEBI" id="CHEBI:58754"/>
        <dbReference type="ChEBI" id="CHEBI:58805"/>
        <dbReference type="EC" id="3.1.4.52"/>
    </reaction>
</comment>
<dbReference type="Proteomes" id="UP000011134">
    <property type="component" value="Unassembled WGS sequence"/>
</dbReference>
<sequence>MINKIKRTYFHLGKLQLLSLLLLSTLLISLSLFTINSIHTWSQHKDNLVRQLDSLSAGIAHDLKNSLAALNNQYPEPLCDHKTMMAMQQADYFANFLTSISIVKDNLIVCSSTQGMINPPTILIEPDWISFAGVKVRQHQTVPFFEDHVTGRTAQIGNFLAYLDYSNAISEPQQPWLKYISYYNKDGDLNYLSGDADFVVNDFTPHSDGSQWYENQSWLFSQCINENECLLIAIDIPAYFAANQSMLFLWGCILVTVLILVGLLGNHVHHHLFSIPRQVRHGINDHQLTLHYQPILEMASGNIIGCEVLSRWRTQDNQWIRPDEFIAIVEQNGQTAELTEQVVLTCIRDLSKVGMLGKVKVGINAFPADIASGHIRNLLCQQLPKEYYSLFSIELTEQKIENLKALSQGVQDLRRLGFEVAIDDFGTGFSNLEALREVNVSALKIDKSFIWGAEKPSLKRSLVEHIVNIAKSLELHIIAEGVETTEQLEYLRTLDVDYTQGFLHSRPVSLEEFVVKAKQYVNTESS</sequence>
<dbReference type="SUPFAM" id="SSF141868">
    <property type="entry name" value="EAL domain-like"/>
    <property type="match status" value="1"/>
</dbReference>
<reference evidence="12 13" key="1">
    <citation type="submission" date="2012-12" db="EMBL/GenBank/DDBJ databases">
        <title>Genome Assembly of Photobacterium sp. AK15.</title>
        <authorList>
            <person name="Khatri I."/>
            <person name="Vaidya B."/>
            <person name="Srinivas T.N.R."/>
            <person name="Subramanian S."/>
            <person name="Pinnaka A."/>
        </authorList>
    </citation>
    <scope>NUCLEOTIDE SEQUENCE [LARGE SCALE GENOMIC DNA]</scope>
    <source>
        <strain evidence="12 13">AK15</strain>
    </source>
</reference>
<evidence type="ECO:0000259" key="11">
    <source>
        <dbReference type="PROSITE" id="PS50883"/>
    </source>
</evidence>
<evidence type="ECO:0000256" key="5">
    <source>
        <dbReference type="ARBA" id="ARBA00022692"/>
    </source>
</evidence>
<evidence type="ECO:0000256" key="10">
    <source>
        <dbReference type="SAM" id="Phobius"/>
    </source>
</evidence>
<dbReference type="PANTHER" id="PTHR33121">
    <property type="entry name" value="CYCLIC DI-GMP PHOSPHODIESTERASE PDEF"/>
    <property type="match status" value="1"/>
</dbReference>
<dbReference type="Pfam" id="PF12792">
    <property type="entry name" value="CSS-motif"/>
    <property type="match status" value="1"/>
</dbReference>
<evidence type="ECO:0000256" key="3">
    <source>
        <dbReference type="ARBA" id="ARBA00022475"/>
    </source>
</evidence>
<keyword evidence="13" id="KW-1185">Reference proteome</keyword>
<dbReference type="PANTHER" id="PTHR33121:SF79">
    <property type="entry name" value="CYCLIC DI-GMP PHOSPHODIESTERASE PDED-RELATED"/>
    <property type="match status" value="1"/>
</dbReference>
<dbReference type="Gene3D" id="3.20.20.450">
    <property type="entry name" value="EAL domain"/>
    <property type="match status" value="1"/>
</dbReference>
<evidence type="ECO:0000256" key="2">
    <source>
        <dbReference type="ARBA" id="ARBA00012282"/>
    </source>
</evidence>
<keyword evidence="6" id="KW-0378">Hydrolase</keyword>
<dbReference type="InterPro" id="IPR050706">
    <property type="entry name" value="Cyclic-di-GMP_PDE-like"/>
</dbReference>
<dbReference type="InterPro" id="IPR024744">
    <property type="entry name" value="CSS-motif_dom"/>
</dbReference>
<gene>
    <name evidence="12" type="ORF">C942_02843</name>
</gene>
<dbReference type="SMART" id="SM00052">
    <property type="entry name" value="EAL"/>
    <property type="match status" value="1"/>
</dbReference>
<feature type="transmembrane region" description="Helical" evidence="10">
    <location>
        <begin position="247"/>
        <end position="268"/>
    </location>
</feature>
<dbReference type="OrthoDB" id="675397at2"/>
<dbReference type="Pfam" id="PF00563">
    <property type="entry name" value="EAL"/>
    <property type="match status" value="1"/>
</dbReference>
<keyword evidence="3" id="KW-1003">Cell membrane</keyword>
<evidence type="ECO:0000313" key="13">
    <source>
        <dbReference type="Proteomes" id="UP000011134"/>
    </source>
</evidence>
<dbReference type="EC" id="3.1.4.52" evidence="2"/>
<dbReference type="RefSeq" id="WP_007468538.1">
    <property type="nucleotide sequence ID" value="NZ_AMZO01000030.1"/>
</dbReference>
<comment type="caution">
    <text evidence="12">The sequence shown here is derived from an EMBL/GenBank/DDBJ whole genome shotgun (WGS) entry which is preliminary data.</text>
</comment>
<comment type="subcellular location">
    <subcellularLocation>
        <location evidence="1">Cell membrane</location>
        <topology evidence="1">Multi-pass membrane protein</topology>
    </subcellularLocation>
</comment>
<keyword evidence="5 10" id="KW-0812">Transmembrane</keyword>
<keyword evidence="8 10" id="KW-0472">Membrane</keyword>
<evidence type="ECO:0000256" key="8">
    <source>
        <dbReference type="ARBA" id="ARBA00023136"/>
    </source>
</evidence>
<evidence type="ECO:0000256" key="6">
    <source>
        <dbReference type="ARBA" id="ARBA00022801"/>
    </source>
</evidence>
<evidence type="ECO:0000256" key="1">
    <source>
        <dbReference type="ARBA" id="ARBA00004651"/>
    </source>
</evidence>
<keyword evidence="4" id="KW-0973">c-di-GMP</keyword>
<proteinExistence type="predicted"/>
<feature type="domain" description="EAL" evidence="11">
    <location>
        <begin position="272"/>
        <end position="521"/>
    </location>
</feature>
<dbReference type="AlphaFoldDB" id="L8J690"/>
<dbReference type="PATRIC" id="fig|1056511.3.peg.3766"/>
<dbReference type="GO" id="GO:0071111">
    <property type="term" value="F:cyclic-guanylate-specific phosphodiesterase activity"/>
    <property type="evidence" value="ECO:0007669"/>
    <property type="project" value="UniProtKB-EC"/>
</dbReference>
<evidence type="ECO:0000256" key="7">
    <source>
        <dbReference type="ARBA" id="ARBA00022989"/>
    </source>
</evidence>
<dbReference type="GO" id="GO:0005886">
    <property type="term" value="C:plasma membrane"/>
    <property type="evidence" value="ECO:0007669"/>
    <property type="project" value="UniProtKB-SubCell"/>
</dbReference>
<dbReference type="CDD" id="cd01948">
    <property type="entry name" value="EAL"/>
    <property type="match status" value="1"/>
</dbReference>